<evidence type="ECO:0000256" key="4">
    <source>
        <dbReference type="ARBA" id="ARBA00023136"/>
    </source>
</evidence>
<evidence type="ECO:0000256" key="3">
    <source>
        <dbReference type="ARBA" id="ARBA00022989"/>
    </source>
</evidence>
<proteinExistence type="predicted"/>
<dbReference type="OrthoDB" id="7688451at2"/>
<feature type="transmembrane region" description="Helical" evidence="5">
    <location>
        <begin position="158"/>
        <end position="184"/>
    </location>
</feature>
<keyword evidence="3 5" id="KW-1133">Transmembrane helix</keyword>
<evidence type="ECO:0000256" key="1">
    <source>
        <dbReference type="ARBA" id="ARBA00004141"/>
    </source>
</evidence>
<feature type="transmembrane region" description="Helical" evidence="5">
    <location>
        <begin position="33"/>
        <end position="55"/>
    </location>
</feature>
<gene>
    <name evidence="7" type="ORF">DDE20_14355</name>
</gene>
<comment type="caution">
    <text evidence="7">The sequence shown here is derived from an EMBL/GenBank/DDBJ whole genome shotgun (WGS) entry which is preliminary data.</text>
</comment>
<sequence>MTQTSTLLALARLSVVDPEAGGRAVIAVNPPLVVRWMLLSAAILVSVLLFYAVPFMSGQLEMMPPPVGFAAAQFGLNVLVVGLVAYVGRGFGGTGSFDDALWLMAWLQAVTVVLFVLQLVAILALPGLNVLVTLFSIIISLWMLTGFICALHGFRSRAMVLVGGVMVFTIMSFVLSVILLFLGFDFSGVSDV</sequence>
<evidence type="ECO:0000256" key="5">
    <source>
        <dbReference type="SAM" id="Phobius"/>
    </source>
</evidence>
<name>A0A2T8HR83_9RHOB</name>
<feature type="transmembrane region" description="Helical" evidence="5">
    <location>
        <begin position="67"/>
        <end position="88"/>
    </location>
</feature>
<keyword evidence="4 5" id="KW-0472">Membrane</keyword>
<dbReference type="EMBL" id="QDKM01000007">
    <property type="protein sequence ID" value="PVH27944.1"/>
    <property type="molecule type" value="Genomic_DNA"/>
</dbReference>
<comment type="subcellular location">
    <subcellularLocation>
        <location evidence="1">Membrane</location>
        <topology evidence="1">Multi-pass membrane protein</topology>
    </subcellularLocation>
</comment>
<organism evidence="7 8">
    <name type="scientific">Pararhodobacter oceanensis</name>
    <dbReference type="NCBI Taxonomy" id="2172121"/>
    <lineage>
        <taxon>Bacteria</taxon>
        <taxon>Pseudomonadati</taxon>
        <taxon>Pseudomonadota</taxon>
        <taxon>Alphaproteobacteria</taxon>
        <taxon>Rhodobacterales</taxon>
        <taxon>Paracoccaceae</taxon>
        <taxon>Pararhodobacter</taxon>
    </lineage>
</organism>
<dbReference type="InterPro" id="IPR006977">
    <property type="entry name" value="Yip1_dom"/>
</dbReference>
<feature type="transmembrane region" description="Helical" evidence="5">
    <location>
        <begin position="100"/>
        <end position="124"/>
    </location>
</feature>
<dbReference type="AlphaFoldDB" id="A0A2T8HR83"/>
<evidence type="ECO:0000313" key="7">
    <source>
        <dbReference type="EMBL" id="PVH27944.1"/>
    </source>
</evidence>
<feature type="domain" description="Yip1" evidence="6">
    <location>
        <begin position="24"/>
        <end position="178"/>
    </location>
</feature>
<dbReference type="RefSeq" id="WP_116559212.1">
    <property type="nucleotide sequence ID" value="NZ_JBLWXM010000009.1"/>
</dbReference>
<evidence type="ECO:0000313" key="8">
    <source>
        <dbReference type="Proteomes" id="UP000245911"/>
    </source>
</evidence>
<evidence type="ECO:0000256" key="2">
    <source>
        <dbReference type="ARBA" id="ARBA00022692"/>
    </source>
</evidence>
<protein>
    <recommendedName>
        <fullName evidence="6">Yip1 domain-containing protein</fullName>
    </recommendedName>
</protein>
<dbReference type="Proteomes" id="UP000245911">
    <property type="component" value="Unassembled WGS sequence"/>
</dbReference>
<accession>A0A2T8HR83</accession>
<dbReference type="GO" id="GO:0016020">
    <property type="term" value="C:membrane"/>
    <property type="evidence" value="ECO:0007669"/>
    <property type="project" value="UniProtKB-SubCell"/>
</dbReference>
<dbReference type="Pfam" id="PF04893">
    <property type="entry name" value="Yip1"/>
    <property type="match status" value="1"/>
</dbReference>
<evidence type="ECO:0000259" key="6">
    <source>
        <dbReference type="Pfam" id="PF04893"/>
    </source>
</evidence>
<keyword evidence="2 5" id="KW-0812">Transmembrane</keyword>
<feature type="transmembrane region" description="Helical" evidence="5">
    <location>
        <begin position="130"/>
        <end position="151"/>
    </location>
</feature>
<reference evidence="7 8" key="1">
    <citation type="submission" date="2018-04" db="EMBL/GenBank/DDBJ databases">
        <title>Pararhodobacter oceanense sp. nov., isolated from marine intertidal sediment.</title>
        <authorList>
            <person name="Wang X.-L."/>
            <person name="Du Z.-J."/>
        </authorList>
    </citation>
    <scope>NUCLEOTIDE SEQUENCE [LARGE SCALE GENOMIC DNA]</scope>
    <source>
        <strain evidence="7 8">AM505</strain>
    </source>
</reference>
<keyword evidence="8" id="KW-1185">Reference proteome</keyword>